<comment type="caution">
    <text evidence="3">The sequence shown here is derived from an EMBL/GenBank/DDBJ whole genome shotgun (WGS) entry which is preliminary data.</text>
</comment>
<accession>A0A254TJQ2</accession>
<dbReference type="Proteomes" id="UP000197535">
    <property type="component" value="Unassembled WGS sequence"/>
</dbReference>
<evidence type="ECO:0000256" key="2">
    <source>
        <dbReference type="SAM" id="SignalP"/>
    </source>
</evidence>
<keyword evidence="4" id="KW-1185">Reference proteome</keyword>
<feature type="region of interest" description="Disordered" evidence="1">
    <location>
        <begin position="28"/>
        <end position="87"/>
    </location>
</feature>
<name>A0A254TJQ2_9BURK</name>
<sequence length="87" mass="9168">MLRSHHLFSRLLIAVGIAVALAACQKTETAAEKGPAEKAGQKLDQAASRAGEELNKAAEAAGKGMQQLGQKIQDSAEQAQQGQQKKE</sequence>
<evidence type="ECO:0000256" key="1">
    <source>
        <dbReference type="SAM" id="MobiDB-lite"/>
    </source>
</evidence>
<dbReference type="OrthoDB" id="8758977at2"/>
<dbReference type="PROSITE" id="PS51257">
    <property type="entry name" value="PROKAR_LIPOPROTEIN"/>
    <property type="match status" value="1"/>
</dbReference>
<gene>
    <name evidence="3" type="ORF">AYR66_25950</name>
</gene>
<evidence type="ECO:0000313" key="4">
    <source>
        <dbReference type="Proteomes" id="UP000197535"/>
    </source>
</evidence>
<reference evidence="3 4" key="1">
    <citation type="submission" date="2016-02" db="EMBL/GenBank/DDBJ databases">
        <authorList>
            <person name="Wen L."/>
            <person name="He K."/>
            <person name="Yang H."/>
        </authorList>
    </citation>
    <scope>NUCLEOTIDE SEQUENCE [LARGE SCALE GENOMIC DNA]</scope>
    <source>
        <strain evidence="3 4">TSA40</strain>
    </source>
</reference>
<keyword evidence="2" id="KW-0732">Signal</keyword>
<evidence type="ECO:0000313" key="3">
    <source>
        <dbReference type="EMBL" id="OWW22427.1"/>
    </source>
</evidence>
<dbReference type="RefSeq" id="WP_088709245.1">
    <property type="nucleotide sequence ID" value="NZ_LSTO01000001.1"/>
</dbReference>
<feature type="compositionally biased region" description="Low complexity" evidence="1">
    <location>
        <begin position="76"/>
        <end position="87"/>
    </location>
</feature>
<protein>
    <recommendedName>
        <fullName evidence="5">Apolipophorin</fullName>
    </recommendedName>
</protein>
<dbReference type="AlphaFoldDB" id="A0A254TJQ2"/>
<feature type="signal peptide" evidence="2">
    <location>
        <begin position="1"/>
        <end position="22"/>
    </location>
</feature>
<feature type="compositionally biased region" description="Basic and acidic residues" evidence="1">
    <location>
        <begin position="29"/>
        <end position="41"/>
    </location>
</feature>
<organism evidence="3 4">
    <name type="scientific">Noviherbaspirillum denitrificans</name>
    <dbReference type="NCBI Taxonomy" id="1968433"/>
    <lineage>
        <taxon>Bacteria</taxon>
        <taxon>Pseudomonadati</taxon>
        <taxon>Pseudomonadota</taxon>
        <taxon>Betaproteobacteria</taxon>
        <taxon>Burkholderiales</taxon>
        <taxon>Oxalobacteraceae</taxon>
        <taxon>Noviherbaspirillum</taxon>
    </lineage>
</organism>
<evidence type="ECO:0008006" key="5">
    <source>
        <dbReference type="Google" id="ProtNLM"/>
    </source>
</evidence>
<feature type="chain" id="PRO_5012965283" description="Apolipophorin" evidence="2">
    <location>
        <begin position="23"/>
        <end position="87"/>
    </location>
</feature>
<proteinExistence type="predicted"/>
<dbReference type="EMBL" id="LSTO01000001">
    <property type="protein sequence ID" value="OWW22427.1"/>
    <property type="molecule type" value="Genomic_DNA"/>
</dbReference>